<dbReference type="EMBL" id="JAESWC010000014">
    <property type="protein sequence ID" value="MBL4937463.1"/>
    <property type="molecule type" value="Genomic_DNA"/>
</dbReference>
<evidence type="ECO:0000313" key="2">
    <source>
        <dbReference type="Proteomes" id="UP000632377"/>
    </source>
</evidence>
<organism evidence="1 2">
    <name type="scientific">Clostridium rhizosphaerae</name>
    <dbReference type="NCBI Taxonomy" id="2803861"/>
    <lineage>
        <taxon>Bacteria</taxon>
        <taxon>Bacillati</taxon>
        <taxon>Bacillota</taxon>
        <taxon>Clostridia</taxon>
        <taxon>Eubacteriales</taxon>
        <taxon>Clostridiaceae</taxon>
        <taxon>Clostridium</taxon>
    </lineage>
</organism>
<proteinExistence type="predicted"/>
<name>A0ABS1THN8_9CLOT</name>
<keyword evidence="2" id="KW-1185">Reference proteome</keyword>
<sequence length="59" mass="6690">MQYNVEMFGVIFTKLICKCGNIEKIITEKALENFSIKSIDDGSIALICKKCNDVVYIIK</sequence>
<dbReference type="Proteomes" id="UP000632377">
    <property type="component" value="Unassembled WGS sequence"/>
</dbReference>
<evidence type="ECO:0008006" key="3">
    <source>
        <dbReference type="Google" id="ProtNLM"/>
    </source>
</evidence>
<reference evidence="1 2" key="1">
    <citation type="submission" date="2021-01" db="EMBL/GenBank/DDBJ databases">
        <title>Genome public.</title>
        <authorList>
            <person name="Liu C."/>
            <person name="Sun Q."/>
        </authorList>
    </citation>
    <scope>NUCLEOTIDE SEQUENCE [LARGE SCALE GENOMIC DNA]</scope>
    <source>
        <strain evidence="1 2">YIM B02515</strain>
    </source>
</reference>
<evidence type="ECO:0000313" key="1">
    <source>
        <dbReference type="EMBL" id="MBL4937463.1"/>
    </source>
</evidence>
<dbReference type="RefSeq" id="WP_202750213.1">
    <property type="nucleotide sequence ID" value="NZ_JAESWC010000014.1"/>
</dbReference>
<protein>
    <recommendedName>
        <fullName evidence="3">CxxH/CxxC protein</fullName>
    </recommendedName>
</protein>
<accession>A0ABS1THN8</accession>
<gene>
    <name evidence="1" type="ORF">JK636_17215</name>
</gene>
<comment type="caution">
    <text evidence="1">The sequence shown here is derived from an EMBL/GenBank/DDBJ whole genome shotgun (WGS) entry which is preliminary data.</text>
</comment>